<sequence length="967" mass="110400">MPFVTRNCPHFCNYGDIKIIESVFGHKEKFNKCSDCDSEGPNLWLCLYPECRWVGCAENNFDHGTMHNNKYPQHCAHMNLATNRIWCYICEKEVIVRHVPSPSVSPSQISGGSYQGDTSLNMDCKIDPDMRLWVDRFYGSNETRPGDSPDTSDSEDCTDFRGRPRGLVGLQNIGNTCYMNSALQALSNVVPLTQFFLDCSNFVLQMARERKPGLSLSYMNLVKDMWNRKTRGYVVPSNILSNIRAVNPMFRGYHQHDTQEFLRCFMDQLHEELKERIDDDKDIYKDILKCLDGQSSDGDDVNNGNDGGDDDDDDDNNDNDNADDDDDDDDNNDTTLNNEDNNINDKNDDDDDQELNDDGSSQSDGEYETCDSGVSEQSSLSDEGERGTKRRYSRLSQTENNSNNNNNSKLRNKFTIRTSKKNNIDDNYSTQRSIQQQGSPTKHNNIRLKKQSKTRSIISDIFDGKLLSSVQCLMCDRVSMRMETFQDLSLPIPSRDHVDMLHQGSLTPQKAGPCSDVVYVTNQSGWITWFYQWMRSWFWGPVVSLPDCLSAFFSADELKGDNMYSCEKCNKLRNGIKYSKVLELPEILCIHLKRFRHELMFSSKIANYVSFPLEELDMKPYLHKDCISNVSTYDLISVICHHGTAGGGHYTCYALNTDINQWFEFDDQCVTQVTADTVKHCEAYVLFYKKSSNYMLKCRDKTVELMELSSREPELIFYVSKQWINRFNTFSEPGPIDNSDFLCPHGGVNPMRSKSIDKLSRPLPQAVWEYLYNTFGGGPACTHLFECPICEDKYETLQKRRQHEMDVFQRFNNTDNPTAIYALAMSWFRQWQIFVKGKDIQPPGPIDNTSIVVNVNGQKMLKPGSDCSQISEEFWHFLLSIYGGGPELMLQPCQRTSSTIQPNNISLHSTSAPNLMEPSLKPNRIEAKLNHKVIITKSTETISQQDSAIESIASDNESLKSQKDSIG</sequence>
<dbReference type="Pfam" id="PF06337">
    <property type="entry name" value="DUSP"/>
    <property type="match status" value="2"/>
</dbReference>
<evidence type="ECO:0000256" key="17">
    <source>
        <dbReference type="SAM" id="MobiDB-lite"/>
    </source>
</evidence>
<evidence type="ECO:0000256" key="10">
    <source>
        <dbReference type="ARBA" id="ARBA00022771"/>
    </source>
</evidence>
<comment type="catalytic activity">
    <reaction evidence="1 16">
        <text>Thiol-dependent hydrolysis of ester, thioester, amide, peptide and isopeptide bonds formed by the C-terminal Gly of ubiquitin (a 76-residue protein attached to proteins as an intracellular targeting signal).</text>
        <dbReference type="EC" id="3.4.19.12"/>
    </reaction>
</comment>
<dbReference type="CDD" id="cd02674">
    <property type="entry name" value="Peptidase_C19R"/>
    <property type="match status" value="1"/>
</dbReference>
<feature type="compositionally biased region" description="Basic residues" evidence="17">
    <location>
        <begin position="410"/>
        <end position="420"/>
    </location>
</feature>
<keyword evidence="9" id="KW-0677">Repeat</keyword>
<feature type="compositionally biased region" description="Polar residues" evidence="17">
    <location>
        <begin position="372"/>
        <end position="381"/>
    </location>
</feature>
<evidence type="ECO:0000313" key="21">
    <source>
        <dbReference type="EMBL" id="KAF7996250.1"/>
    </source>
</evidence>
<dbReference type="Proteomes" id="UP000639338">
    <property type="component" value="Unassembled WGS sequence"/>
</dbReference>
<dbReference type="Pfam" id="PF00443">
    <property type="entry name" value="UCH"/>
    <property type="match status" value="1"/>
</dbReference>
<evidence type="ECO:0000259" key="18">
    <source>
        <dbReference type="PROSITE" id="PS50235"/>
    </source>
</evidence>
<dbReference type="GO" id="GO:0016579">
    <property type="term" value="P:protein deubiquitination"/>
    <property type="evidence" value="ECO:0007669"/>
    <property type="project" value="InterPro"/>
</dbReference>
<feature type="domain" description="DUSP" evidence="20">
    <location>
        <begin position="795"/>
        <end position="894"/>
    </location>
</feature>
<dbReference type="PROSITE" id="PS00973">
    <property type="entry name" value="USP_2"/>
    <property type="match status" value="1"/>
</dbReference>
<keyword evidence="7 16" id="KW-0645">Protease</keyword>
<evidence type="ECO:0000256" key="15">
    <source>
        <dbReference type="PROSITE-ProRule" id="PRU00502"/>
    </source>
</evidence>
<evidence type="ECO:0000256" key="7">
    <source>
        <dbReference type="ARBA" id="ARBA00022670"/>
    </source>
</evidence>
<dbReference type="AlphaFoldDB" id="A0A834Y1N3"/>
<proteinExistence type="inferred from homology"/>
<dbReference type="GO" id="GO:0008270">
    <property type="term" value="F:zinc ion binding"/>
    <property type="evidence" value="ECO:0007669"/>
    <property type="project" value="UniProtKB-KW"/>
</dbReference>
<gene>
    <name evidence="21" type="ORF">HCN44_001882</name>
</gene>
<evidence type="ECO:0000256" key="5">
    <source>
        <dbReference type="ARBA" id="ARBA00022490"/>
    </source>
</evidence>
<evidence type="ECO:0000256" key="12">
    <source>
        <dbReference type="ARBA" id="ARBA00022801"/>
    </source>
</evidence>
<feature type="compositionally biased region" description="Acidic residues" evidence="17">
    <location>
        <begin position="307"/>
        <end position="332"/>
    </location>
</feature>
<evidence type="ECO:0000256" key="9">
    <source>
        <dbReference type="ARBA" id="ARBA00022737"/>
    </source>
</evidence>
<keyword evidence="8" id="KW-0479">Metal-binding</keyword>
<dbReference type="InterPro" id="IPR006615">
    <property type="entry name" value="Pept_C19_DUSP"/>
</dbReference>
<feature type="region of interest" description="Disordered" evidence="17">
    <location>
        <begin position="294"/>
        <end position="445"/>
    </location>
</feature>
<evidence type="ECO:0000256" key="13">
    <source>
        <dbReference type="ARBA" id="ARBA00022833"/>
    </source>
</evidence>
<name>A0A834Y1N3_APHGI</name>
<dbReference type="InterPro" id="IPR013083">
    <property type="entry name" value="Znf_RING/FYVE/PHD"/>
</dbReference>
<evidence type="ECO:0000256" key="11">
    <source>
        <dbReference type="ARBA" id="ARBA00022786"/>
    </source>
</evidence>
<feature type="domain" description="UBP-type" evidence="19">
    <location>
        <begin position="6"/>
        <end position="114"/>
    </location>
</feature>
<feature type="domain" description="USP" evidence="18">
    <location>
        <begin position="168"/>
        <end position="691"/>
    </location>
</feature>
<evidence type="ECO:0000256" key="1">
    <source>
        <dbReference type="ARBA" id="ARBA00000707"/>
    </source>
</evidence>
<dbReference type="GO" id="GO:0004843">
    <property type="term" value="F:cysteine-type deubiquitinase activity"/>
    <property type="evidence" value="ECO:0007669"/>
    <property type="project" value="UniProtKB-UniRule"/>
</dbReference>
<dbReference type="GO" id="GO:0006508">
    <property type="term" value="P:proteolysis"/>
    <property type="evidence" value="ECO:0007669"/>
    <property type="project" value="UniProtKB-KW"/>
</dbReference>
<dbReference type="FunFam" id="3.30.2230.10:FF:000001">
    <property type="entry name" value="Ubiquitinyl hydrolase 1"/>
    <property type="match status" value="1"/>
</dbReference>
<dbReference type="SUPFAM" id="SSF54001">
    <property type="entry name" value="Cysteine proteinases"/>
    <property type="match status" value="1"/>
</dbReference>
<dbReference type="EMBL" id="JACMRX010000001">
    <property type="protein sequence ID" value="KAF7996250.1"/>
    <property type="molecule type" value="Genomic_DNA"/>
</dbReference>
<feature type="compositionally biased region" description="Polar residues" evidence="17">
    <location>
        <begin position="425"/>
        <end position="443"/>
    </location>
</feature>
<dbReference type="GO" id="GO:0006897">
    <property type="term" value="P:endocytosis"/>
    <property type="evidence" value="ECO:0007669"/>
    <property type="project" value="UniProtKB-KW"/>
</dbReference>
<reference evidence="21 22" key="1">
    <citation type="submission" date="2020-08" db="EMBL/GenBank/DDBJ databases">
        <title>Aphidius gifuensis genome sequencing and assembly.</title>
        <authorList>
            <person name="Du Z."/>
        </authorList>
    </citation>
    <scope>NUCLEOTIDE SEQUENCE [LARGE SCALE GENOMIC DNA]</scope>
    <source>
        <strain evidence="21">YNYX2018</strain>
        <tissue evidence="21">Adults</tissue>
    </source>
</reference>
<dbReference type="Gene3D" id="3.30.2230.10">
    <property type="entry name" value="DUSP-like"/>
    <property type="match status" value="2"/>
</dbReference>
<dbReference type="InterPro" id="IPR018200">
    <property type="entry name" value="USP_CS"/>
</dbReference>
<dbReference type="SUPFAM" id="SSF143791">
    <property type="entry name" value="DUSP-like"/>
    <property type="match status" value="2"/>
</dbReference>
<dbReference type="Gene3D" id="3.90.70.10">
    <property type="entry name" value="Cysteine proteinases"/>
    <property type="match status" value="2"/>
</dbReference>
<comment type="caution">
    <text evidence="21">The sequence shown here is derived from an EMBL/GenBank/DDBJ whole genome shotgun (WGS) entry which is preliminary data.</text>
</comment>
<evidence type="ECO:0000256" key="6">
    <source>
        <dbReference type="ARBA" id="ARBA00022583"/>
    </source>
</evidence>
<dbReference type="InterPro" id="IPR001607">
    <property type="entry name" value="Znf_UBP"/>
</dbReference>
<dbReference type="Pfam" id="PF02148">
    <property type="entry name" value="zf-UBP"/>
    <property type="match status" value="1"/>
</dbReference>
<dbReference type="PANTHER" id="PTHR21646">
    <property type="entry name" value="UBIQUITIN CARBOXYL-TERMINAL HYDROLASE"/>
    <property type="match status" value="1"/>
</dbReference>
<dbReference type="GO" id="GO:0005813">
    <property type="term" value="C:centrosome"/>
    <property type="evidence" value="ECO:0007669"/>
    <property type="project" value="UniProtKB-SubCell"/>
</dbReference>
<keyword evidence="22" id="KW-1185">Reference proteome</keyword>
<dbReference type="GO" id="GO:0048471">
    <property type="term" value="C:perinuclear region of cytoplasm"/>
    <property type="evidence" value="ECO:0007669"/>
    <property type="project" value="UniProtKB-SubCell"/>
</dbReference>
<dbReference type="InterPro" id="IPR035927">
    <property type="entry name" value="DUSP-like_sf"/>
</dbReference>
<keyword evidence="13" id="KW-0862">Zinc</keyword>
<dbReference type="InterPro" id="IPR028889">
    <property type="entry name" value="USP"/>
</dbReference>
<keyword evidence="16" id="KW-0788">Thiol protease</keyword>
<evidence type="ECO:0000256" key="3">
    <source>
        <dbReference type="ARBA" id="ARBA00004556"/>
    </source>
</evidence>
<accession>A0A834Y1N3</accession>
<dbReference type="PROSITE" id="PS50235">
    <property type="entry name" value="USP_3"/>
    <property type="match status" value="1"/>
</dbReference>
<keyword evidence="6" id="KW-0254">Endocytosis</keyword>
<comment type="subcellular location">
    <subcellularLocation>
        <location evidence="2">Cytoplasm</location>
        <location evidence="2">Cytoskeleton</location>
        <location evidence="2">Microtubule organizing center</location>
        <location evidence="2">Centrosome</location>
    </subcellularLocation>
    <subcellularLocation>
        <location evidence="3">Cytoplasm</location>
        <location evidence="3">Perinuclear region</location>
    </subcellularLocation>
</comment>
<feature type="compositionally biased region" description="Acidic residues" evidence="17">
    <location>
        <begin position="347"/>
        <end position="357"/>
    </location>
</feature>
<comment type="similarity">
    <text evidence="4">Belongs to the peptidase C19 family. USP20/USP33 subfamily.</text>
</comment>
<dbReference type="Gene3D" id="3.30.40.10">
    <property type="entry name" value="Zinc/RING finger domain, C3HC4 (zinc finger)"/>
    <property type="match status" value="1"/>
</dbReference>
<dbReference type="PANTHER" id="PTHR21646:SF86">
    <property type="entry name" value="UBIQUITIN CARBOXYL-TERMINAL HYDROLASE"/>
    <property type="match status" value="1"/>
</dbReference>
<keyword evidence="12 16" id="KW-0378">Hydrolase</keyword>
<dbReference type="PROSITE" id="PS50271">
    <property type="entry name" value="ZF_UBP"/>
    <property type="match status" value="1"/>
</dbReference>
<dbReference type="PROSITE" id="PS51283">
    <property type="entry name" value="DUSP"/>
    <property type="match status" value="2"/>
</dbReference>
<evidence type="ECO:0000259" key="19">
    <source>
        <dbReference type="PROSITE" id="PS50271"/>
    </source>
</evidence>
<keyword evidence="5" id="KW-0963">Cytoplasm</keyword>
<keyword evidence="11 16" id="KW-0833">Ubl conjugation pathway</keyword>
<evidence type="ECO:0000256" key="4">
    <source>
        <dbReference type="ARBA" id="ARBA00008269"/>
    </source>
</evidence>
<evidence type="ECO:0000256" key="8">
    <source>
        <dbReference type="ARBA" id="ARBA00022723"/>
    </source>
</evidence>
<dbReference type="SUPFAM" id="SSF57850">
    <property type="entry name" value="RING/U-box"/>
    <property type="match status" value="1"/>
</dbReference>
<keyword evidence="10 15" id="KW-0863">Zinc-finger</keyword>
<evidence type="ECO:0000256" key="14">
    <source>
        <dbReference type="ARBA" id="ARBA00023212"/>
    </source>
</evidence>
<dbReference type="InterPro" id="IPR038765">
    <property type="entry name" value="Papain-like_cys_pep_sf"/>
</dbReference>
<dbReference type="PROSITE" id="PS00972">
    <property type="entry name" value="USP_1"/>
    <property type="match status" value="1"/>
</dbReference>
<dbReference type="InterPro" id="IPR050185">
    <property type="entry name" value="Ub_carboxyl-term_hydrolase"/>
</dbReference>
<dbReference type="InterPro" id="IPR001394">
    <property type="entry name" value="Peptidase_C19_UCH"/>
</dbReference>
<evidence type="ECO:0000256" key="16">
    <source>
        <dbReference type="RuleBase" id="RU366025"/>
    </source>
</evidence>
<protein>
    <recommendedName>
        <fullName evidence="16">Ubiquitin carboxyl-terminal hydrolase</fullName>
        <ecNumber evidence="16">3.4.19.12</ecNumber>
    </recommendedName>
</protein>
<organism evidence="21 22">
    <name type="scientific">Aphidius gifuensis</name>
    <name type="common">Parasitoid wasp</name>
    <dbReference type="NCBI Taxonomy" id="684658"/>
    <lineage>
        <taxon>Eukaryota</taxon>
        <taxon>Metazoa</taxon>
        <taxon>Ecdysozoa</taxon>
        <taxon>Arthropoda</taxon>
        <taxon>Hexapoda</taxon>
        <taxon>Insecta</taxon>
        <taxon>Pterygota</taxon>
        <taxon>Neoptera</taxon>
        <taxon>Endopterygota</taxon>
        <taxon>Hymenoptera</taxon>
        <taxon>Apocrita</taxon>
        <taxon>Ichneumonoidea</taxon>
        <taxon>Braconidae</taxon>
        <taxon>Aphidiinae</taxon>
        <taxon>Aphidius</taxon>
    </lineage>
</organism>
<dbReference type="OrthoDB" id="73004at2759"/>
<evidence type="ECO:0000256" key="2">
    <source>
        <dbReference type="ARBA" id="ARBA00004300"/>
    </source>
</evidence>
<keyword evidence="14" id="KW-0206">Cytoskeleton</keyword>
<feature type="domain" description="DUSP" evidence="20">
    <location>
        <begin position="693"/>
        <end position="787"/>
    </location>
</feature>
<evidence type="ECO:0000259" key="20">
    <source>
        <dbReference type="PROSITE" id="PS51283"/>
    </source>
</evidence>
<evidence type="ECO:0000313" key="22">
    <source>
        <dbReference type="Proteomes" id="UP000639338"/>
    </source>
</evidence>
<dbReference type="SMART" id="SM00695">
    <property type="entry name" value="DUSP"/>
    <property type="match status" value="2"/>
</dbReference>
<dbReference type="EC" id="3.4.19.12" evidence="16"/>